<keyword evidence="2" id="KW-1185">Reference proteome</keyword>
<proteinExistence type="predicted"/>
<evidence type="ECO:0000313" key="1">
    <source>
        <dbReference type="EMBL" id="VVJ15979.1"/>
    </source>
</evidence>
<dbReference type="Proteomes" id="UP000399805">
    <property type="component" value="Unassembled WGS sequence"/>
</dbReference>
<dbReference type="AlphaFoldDB" id="A0A6I8LLD0"/>
<organism evidence="1 2">
    <name type="scientific">Amycolatopsis camponoti</name>
    <dbReference type="NCBI Taxonomy" id="2606593"/>
    <lineage>
        <taxon>Bacteria</taxon>
        <taxon>Bacillati</taxon>
        <taxon>Actinomycetota</taxon>
        <taxon>Actinomycetes</taxon>
        <taxon>Pseudonocardiales</taxon>
        <taxon>Pseudonocardiaceae</taxon>
        <taxon>Amycolatopsis</taxon>
    </lineage>
</organism>
<sequence length="138" mass="15100">MLDAVIEGLLGLLDGAISDRRTRRRAEKRRAGFADGADVKMRCSLRRPADSGTWTHGTLRPAADGVVWRARLNRDEPIALSPRTVSWAGSRPAGREDRLAIPTAMEVVTLDDGGSRLELAVLTSDLTALREILGTRRK</sequence>
<dbReference type="RefSeq" id="WP_155541389.1">
    <property type="nucleotide sequence ID" value="NZ_CABVGP010000001.1"/>
</dbReference>
<protein>
    <submittedName>
        <fullName evidence="1">Uncharacterized protein</fullName>
    </submittedName>
</protein>
<dbReference type="EMBL" id="CABVGP010000001">
    <property type="protein sequence ID" value="VVJ15979.1"/>
    <property type="molecule type" value="Genomic_DNA"/>
</dbReference>
<name>A0A6I8LLD0_9PSEU</name>
<evidence type="ECO:0000313" key="2">
    <source>
        <dbReference type="Proteomes" id="UP000399805"/>
    </source>
</evidence>
<reference evidence="1 2" key="1">
    <citation type="submission" date="2019-09" db="EMBL/GenBank/DDBJ databases">
        <authorList>
            <person name="Leyn A S."/>
        </authorList>
    </citation>
    <scope>NUCLEOTIDE SEQUENCE [LARGE SCALE GENOMIC DNA]</scope>
    <source>
        <strain evidence="1">AA231_1</strain>
    </source>
</reference>
<gene>
    <name evidence="1" type="ORF">AA23TX_01000</name>
</gene>
<accession>A0A6I8LLD0</accession>